<accession>A0A8J3KBM5</accession>
<evidence type="ECO:0000259" key="1">
    <source>
        <dbReference type="SMART" id="SM00960"/>
    </source>
</evidence>
<proteinExistence type="predicted"/>
<dbReference type="Gene3D" id="3.30.450.30">
    <property type="entry name" value="Dynein light chain 2a, cytoplasmic"/>
    <property type="match status" value="1"/>
</dbReference>
<keyword evidence="3" id="KW-1185">Reference proteome</keyword>
<sequence length="144" mass="14875">MTSPAHQISNEAQQFNWLLTRFATETAGVSAAIAVSADGLLMAMSAALSRSDADRLAAIVSAVNSLAGGASRIYDLGASRKVIIDLERGYLLVSSISGSSTLGVLARSEANLGDLAYEMAVFANRTSGVLTPGLINELKSVVGE</sequence>
<dbReference type="RefSeq" id="WP_191837929.1">
    <property type="nucleotide sequence ID" value="NZ_BAAALB010000030.1"/>
</dbReference>
<dbReference type="SUPFAM" id="SSF103196">
    <property type="entry name" value="Roadblock/LC7 domain"/>
    <property type="match status" value="1"/>
</dbReference>
<dbReference type="InterPro" id="IPR004942">
    <property type="entry name" value="Roadblock/LAMTOR2_dom"/>
</dbReference>
<dbReference type="Pfam" id="PF03259">
    <property type="entry name" value="Robl_LC7"/>
    <property type="match status" value="1"/>
</dbReference>
<protein>
    <submittedName>
        <fullName evidence="2">Dynein regulation protein LC7</fullName>
    </submittedName>
</protein>
<dbReference type="InterPro" id="IPR053141">
    <property type="entry name" value="Mycobact_SerProt_Inhib_Rv3364c"/>
</dbReference>
<evidence type="ECO:0000313" key="3">
    <source>
        <dbReference type="Proteomes" id="UP000619293"/>
    </source>
</evidence>
<feature type="domain" description="Roadblock/LAMTOR2" evidence="1">
    <location>
        <begin position="16"/>
        <end position="106"/>
    </location>
</feature>
<dbReference type="EMBL" id="BONG01000087">
    <property type="protein sequence ID" value="GIF94245.1"/>
    <property type="molecule type" value="Genomic_DNA"/>
</dbReference>
<name>A0A8J3KBM5_9ACTN</name>
<organism evidence="2 3">
    <name type="scientific">Catellatospora chokoriensis</name>
    <dbReference type="NCBI Taxonomy" id="310353"/>
    <lineage>
        <taxon>Bacteria</taxon>
        <taxon>Bacillati</taxon>
        <taxon>Actinomycetota</taxon>
        <taxon>Actinomycetes</taxon>
        <taxon>Micromonosporales</taxon>
        <taxon>Micromonosporaceae</taxon>
        <taxon>Catellatospora</taxon>
    </lineage>
</organism>
<comment type="caution">
    <text evidence="2">The sequence shown here is derived from an EMBL/GenBank/DDBJ whole genome shotgun (WGS) entry which is preliminary data.</text>
</comment>
<dbReference type="SMART" id="SM00960">
    <property type="entry name" value="Robl_LC7"/>
    <property type="match status" value="1"/>
</dbReference>
<dbReference type="PANTHER" id="PTHR36222">
    <property type="entry name" value="SERINE PROTEASE INHIBITOR RV3364C"/>
    <property type="match status" value="1"/>
</dbReference>
<reference evidence="2 3" key="1">
    <citation type="submission" date="2021-01" db="EMBL/GenBank/DDBJ databases">
        <title>Whole genome shotgun sequence of Catellatospora chokoriensis NBRC 107358.</title>
        <authorList>
            <person name="Komaki H."/>
            <person name="Tamura T."/>
        </authorList>
    </citation>
    <scope>NUCLEOTIDE SEQUENCE [LARGE SCALE GENOMIC DNA]</scope>
    <source>
        <strain evidence="2 3">NBRC 107358</strain>
    </source>
</reference>
<dbReference type="Proteomes" id="UP000619293">
    <property type="component" value="Unassembled WGS sequence"/>
</dbReference>
<gene>
    <name evidence="2" type="ORF">Cch02nite_76890</name>
</gene>
<dbReference type="AlphaFoldDB" id="A0A8J3KBM5"/>
<evidence type="ECO:0000313" key="2">
    <source>
        <dbReference type="EMBL" id="GIF94245.1"/>
    </source>
</evidence>
<dbReference type="PANTHER" id="PTHR36222:SF1">
    <property type="entry name" value="SERINE PROTEASE INHIBITOR RV3364C"/>
    <property type="match status" value="1"/>
</dbReference>